<evidence type="ECO:0000313" key="2">
    <source>
        <dbReference type="EMBL" id="KAG8181242.1"/>
    </source>
</evidence>
<name>A0AAV6U9S0_9ARAC</name>
<reference evidence="2 3" key="1">
    <citation type="journal article" date="2022" name="Nat. Ecol. Evol.">
        <title>A masculinizing supergene underlies an exaggerated male reproductive morph in a spider.</title>
        <authorList>
            <person name="Hendrickx F."/>
            <person name="De Corte Z."/>
            <person name="Sonet G."/>
            <person name="Van Belleghem S.M."/>
            <person name="Kostlbacher S."/>
            <person name="Vangestel C."/>
        </authorList>
    </citation>
    <scope>NUCLEOTIDE SEQUENCE [LARGE SCALE GENOMIC DNA]</scope>
    <source>
        <strain evidence="2">W744_W776</strain>
    </source>
</reference>
<evidence type="ECO:0008006" key="4">
    <source>
        <dbReference type="Google" id="ProtNLM"/>
    </source>
</evidence>
<feature type="transmembrane region" description="Helical" evidence="1">
    <location>
        <begin position="203"/>
        <end position="221"/>
    </location>
</feature>
<keyword evidence="3" id="KW-1185">Reference proteome</keyword>
<sequence length="225" mass="25640">MVGFQFRESFEFMVRFKEPYPSVFGVVASAVHYLFFVMPFNTFALFYVIVCHHAKQIIEILGNSMSVIKCNVNLDALLATHNRMVKMVERIDSELSAHVFFCIVFNSVAVYGFISSFIHANYQSTSRYRHLMTCFCVTSLSSFFAMTLAASFVNEALAQIATRARSMQAENIHSKMSLQIFQFCTSHQANLTVWNIVTIKRGVFINTLGVIFTYVLLIDSLDHSK</sequence>
<protein>
    <recommendedName>
        <fullName evidence="4">Gustatory receptor</fullName>
    </recommendedName>
</protein>
<evidence type="ECO:0000313" key="3">
    <source>
        <dbReference type="Proteomes" id="UP000827092"/>
    </source>
</evidence>
<feature type="transmembrane region" description="Helical" evidence="1">
    <location>
        <begin position="130"/>
        <end position="157"/>
    </location>
</feature>
<gene>
    <name evidence="2" type="ORF">JTE90_027910</name>
</gene>
<accession>A0AAV6U9S0</accession>
<keyword evidence="1" id="KW-1133">Transmembrane helix</keyword>
<keyword evidence="1" id="KW-0472">Membrane</keyword>
<dbReference type="Proteomes" id="UP000827092">
    <property type="component" value="Unassembled WGS sequence"/>
</dbReference>
<evidence type="ECO:0000256" key="1">
    <source>
        <dbReference type="SAM" id="Phobius"/>
    </source>
</evidence>
<comment type="caution">
    <text evidence="2">The sequence shown here is derived from an EMBL/GenBank/DDBJ whole genome shotgun (WGS) entry which is preliminary data.</text>
</comment>
<keyword evidence="1" id="KW-0812">Transmembrane</keyword>
<proteinExistence type="predicted"/>
<organism evidence="2 3">
    <name type="scientific">Oedothorax gibbosus</name>
    <dbReference type="NCBI Taxonomy" id="931172"/>
    <lineage>
        <taxon>Eukaryota</taxon>
        <taxon>Metazoa</taxon>
        <taxon>Ecdysozoa</taxon>
        <taxon>Arthropoda</taxon>
        <taxon>Chelicerata</taxon>
        <taxon>Arachnida</taxon>
        <taxon>Araneae</taxon>
        <taxon>Araneomorphae</taxon>
        <taxon>Entelegynae</taxon>
        <taxon>Araneoidea</taxon>
        <taxon>Linyphiidae</taxon>
        <taxon>Erigoninae</taxon>
        <taxon>Oedothorax</taxon>
    </lineage>
</organism>
<feature type="transmembrane region" description="Helical" evidence="1">
    <location>
        <begin position="20"/>
        <end position="50"/>
    </location>
</feature>
<feature type="transmembrane region" description="Helical" evidence="1">
    <location>
        <begin position="95"/>
        <end position="118"/>
    </location>
</feature>
<dbReference type="EMBL" id="JAFNEN010000526">
    <property type="protein sequence ID" value="KAG8181242.1"/>
    <property type="molecule type" value="Genomic_DNA"/>
</dbReference>
<dbReference type="AlphaFoldDB" id="A0AAV6U9S0"/>